<name>A0AAD7ZLY1_DIPPU</name>
<evidence type="ECO:0008006" key="6">
    <source>
        <dbReference type="Google" id="ProtNLM"/>
    </source>
</evidence>
<dbReference type="Gene3D" id="1.10.100.10">
    <property type="entry name" value="Insulin-like"/>
    <property type="match status" value="1"/>
</dbReference>
<dbReference type="GO" id="GO:0005576">
    <property type="term" value="C:extracellular region"/>
    <property type="evidence" value="ECO:0007669"/>
    <property type="project" value="UniProtKB-ARBA"/>
</dbReference>
<dbReference type="Proteomes" id="UP001233999">
    <property type="component" value="Unassembled WGS sequence"/>
</dbReference>
<feature type="signal peptide" evidence="3">
    <location>
        <begin position="1"/>
        <end position="23"/>
    </location>
</feature>
<dbReference type="AlphaFoldDB" id="A0AAD7ZLY1"/>
<proteinExistence type="predicted"/>
<dbReference type="InterPro" id="IPR036438">
    <property type="entry name" value="Insulin-like_sf"/>
</dbReference>
<gene>
    <name evidence="4" type="ORF">L9F63_022511</name>
</gene>
<evidence type="ECO:0000313" key="5">
    <source>
        <dbReference type="Proteomes" id="UP001233999"/>
    </source>
</evidence>
<keyword evidence="5" id="KW-1185">Reference proteome</keyword>
<accession>A0AAD7ZLY1</accession>
<feature type="chain" id="PRO_5041960706" description="Insulin-like peptide 7" evidence="3">
    <location>
        <begin position="24"/>
        <end position="149"/>
    </location>
</feature>
<keyword evidence="2 3" id="KW-0732">Signal</keyword>
<sequence>MLLPVRTVTTLCLLFELSKSANTEQELEEMFKARSGEDWENAWHHERHTRCQEMLLRHLYWACEKDIYRLTRRNEYNNLKNPFIMEKNDPRYPFLSVVEARVFLRDRRGQRRRSADPSITNECCHNTQGCTWEEYAEYCPANKRLRKFV</sequence>
<dbReference type="EMBL" id="JASPKZ010007661">
    <property type="protein sequence ID" value="KAJ9583149.1"/>
    <property type="molecule type" value="Genomic_DNA"/>
</dbReference>
<evidence type="ECO:0000256" key="1">
    <source>
        <dbReference type="ARBA" id="ARBA00022685"/>
    </source>
</evidence>
<evidence type="ECO:0000256" key="2">
    <source>
        <dbReference type="ARBA" id="ARBA00022729"/>
    </source>
</evidence>
<protein>
    <recommendedName>
        <fullName evidence="6">Insulin-like peptide 7</fullName>
    </recommendedName>
</protein>
<comment type="caution">
    <text evidence="4">The sequence shown here is derived from an EMBL/GenBank/DDBJ whole genome shotgun (WGS) entry which is preliminary data.</text>
</comment>
<reference evidence="4" key="1">
    <citation type="journal article" date="2023" name="IScience">
        <title>Live-bearing cockroach genome reveals convergent evolutionary mechanisms linked to viviparity in insects and beyond.</title>
        <authorList>
            <person name="Fouks B."/>
            <person name="Harrison M.C."/>
            <person name="Mikhailova A.A."/>
            <person name="Marchal E."/>
            <person name="English S."/>
            <person name="Carruthers M."/>
            <person name="Jennings E.C."/>
            <person name="Chiamaka E.L."/>
            <person name="Frigard R.A."/>
            <person name="Pippel M."/>
            <person name="Attardo G.M."/>
            <person name="Benoit J.B."/>
            <person name="Bornberg-Bauer E."/>
            <person name="Tobe S.S."/>
        </authorList>
    </citation>
    <scope>NUCLEOTIDE SEQUENCE</scope>
    <source>
        <strain evidence="4">Stay&amp;Tobe</strain>
    </source>
</reference>
<reference evidence="4" key="2">
    <citation type="submission" date="2023-05" db="EMBL/GenBank/DDBJ databases">
        <authorList>
            <person name="Fouks B."/>
        </authorList>
    </citation>
    <scope>NUCLEOTIDE SEQUENCE</scope>
    <source>
        <strain evidence="4">Stay&amp;Tobe</strain>
        <tissue evidence="4">Testes</tissue>
    </source>
</reference>
<organism evidence="4 5">
    <name type="scientific">Diploptera punctata</name>
    <name type="common">Pacific beetle cockroach</name>
    <dbReference type="NCBI Taxonomy" id="6984"/>
    <lineage>
        <taxon>Eukaryota</taxon>
        <taxon>Metazoa</taxon>
        <taxon>Ecdysozoa</taxon>
        <taxon>Arthropoda</taxon>
        <taxon>Hexapoda</taxon>
        <taxon>Insecta</taxon>
        <taxon>Pterygota</taxon>
        <taxon>Neoptera</taxon>
        <taxon>Polyneoptera</taxon>
        <taxon>Dictyoptera</taxon>
        <taxon>Blattodea</taxon>
        <taxon>Blaberoidea</taxon>
        <taxon>Blaberidae</taxon>
        <taxon>Diplopterinae</taxon>
        <taxon>Diploptera</taxon>
    </lineage>
</organism>
<evidence type="ECO:0000256" key="3">
    <source>
        <dbReference type="SAM" id="SignalP"/>
    </source>
</evidence>
<dbReference type="SUPFAM" id="SSF56994">
    <property type="entry name" value="Insulin-like"/>
    <property type="match status" value="1"/>
</dbReference>
<evidence type="ECO:0000313" key="4">
    <source>
        <dbReference type="EMBL" id="KAJ9583149.1"/>
    </source>
</evidence>
<keyword evidence="1" id="KW-0165">Cleavage on pair of basic residues</keyword>